<evidence type="ECO:0000256" key="1">
    <source>
        <dbReference type="ARBA" id="ARBA00022612"/>
    </source>
</evidence>
<dbReference type="AlphaFoldDB" id="A0A1V1PDU9"/>
<gene>
    <name evidence="3" type="ORF">OMM_01328</name>
</gene>
<reference evidence="4" key="1">
    <citation type="submission" date="2012-11" db="EMBL/GenBank/DDBJ databases">
        <authorList>
            <person name="Lucero-Rivera Y.E."/>
            <person name="Tovar-Ramirez D."/>
        </authorList>
    </citation>
    <scope>NUCLEOTIDE SEQUENCE [LARGE SCALE GENOMIC DNA]</scope>
    <source>
        <strain evidence="4">Araruama</strain>
    </source>
</reference>
<evidence type="ECO:0000313" key="4">
    <source>
        <dbReference type="Proteomes" id="UP000189670"/>
    </source>
</evidence>
<feature type="domain" description="Terminase large subunit gp17-like C-terminal" evidence="2">
    <location>
        <begin position="322"/>
        <end position="473"/>
    </location>
</feature>
<dbReference type="Proteomes" id="UP000189670">
    <property type="component" value="Unassembled WGS sequence"/>
</dbReference>
<keyword evidence="1" id="KW-1188">Viral release from host cell</keyword>
<sequence>MSINLNDAKYLELWYQQKARKNFWAYRRYIRGREFLYNWFIVDMTRNLQQFYIDYKRGLKPIYIFNTPPQHGKSWALSDLISFICADDPGLRVIFGSFSDALGIRTNNYCQRTWSSSRSKAIFPDFNIPLSNVVTQANQFKRNKSLIEYYSVKNQKVGYFRNTTVNGAVTGESLDIGIIDDPLKGRKEANSKLILDSIWDWFTDDYYTRASKNAGFLIVMTRWGVSDLVGRILARMSESDNYIKLIKYKAIAEEDEQYRKKGEALFPELKDINFLLKRKSLMTDIGWQSTYQQEPILTGGNIFKESYWRYWTELPKLKLKFITVDTAQKTKTINDYTVFQCWGLGVDGKIYLLDKLRDKLESPDLRKYAYKFYQSHNTPVRKPGDIHLQGMYIEDKSSGTGLIQELKRLSCKIYNVQRSTDKVFRAEDDAPYVASGHVLLNKNVPGVENIVSEGKNFPNDVYDDDIDCTMTAIEVVFIEKLLGGSLMSAMGG</sequence>
<dbReference type="EMBL" id="ATBP01000099">
    <property type="protein sequence ID" value="ETR72943.1"/>
    <property type="molecule type" value="Genomic_DNA"/>
</dbReference>
<evidence type="ECO:0000313" key="3">
    <source>
        <dbReference type="EMBL" id="ETR72943.1"/>
    </source>
</evidence>
<dbReference type="Pfam" id="PF03237">
    <property type="entry name" value="Terminase_6N"/>
    <property type="match status" value="1"/>
</dbReference>
<evidence type="ECO:0000259" key="2">
    <source>
        <dbReference type="Pfam" id="PF17289"/>
    </source>
</evidence>
<protein>
    <submittedName>
        <fullName evidence="3">Chaperone and heat shock protein 70</fullName>
    </submittedName>
</protein>
<accession>A0A1V1PDU9</accession>
<comment type="caution">
    <text evidence="3">The sequence shown here is derived from an EMBL/GenBank/DDBJ whole genome shotgun (WGS) entry which is preliminary data.</text>
</comment>
<dbReference type="InterPro" id="IPR006517">
    <property type="entry name" value="Phage_terminase_lsu-like_C"/>
</dbReference>
<organism evidence="3 4">
    <name type="scientific">Candidatus Magnetoglobus multicellularis str. Araruama</name>
    <dbReference type="NCBI Taxonomy" id="890399"/>
    <lineage>
        <taxon>Bacteria</taxon>
        <taxon>Pseudomonadati</taxon>
        <taxon>Thermodesulfobacteriota</taxon>
        <taxon>Desulfobacteria</taxon>
        <taxon>Desulfobacterales</taxon>
        <taxon>Desulfobacteraceae</taxon>
        <taxon>Candidatus Magnetoglobus</taxon>
    </lineage>
</organism>
<dbReference type="NCBIfam" id="TIGR01630">
    <property type="entry name" value="psiM2_ORF9"/>
    <property type="match status" value="1"/>
</dbReference>
<dbReference type="Pfam" id="PF17289">
    <property type="entry name" value="Terminase_6C"/>
    <property type="match status" value="1"/>
</dbReference>
<keyword evidence="3" id="KW-0346">Stress response</keyword>
<proteinExistence type="predicted"/>
<dbReference type="InterPro" id="IPR035421">
    <property type="entry name" value="Terminase_6C"/>
</dbReference>
<name>A0A1V1PDU9_9BACT</name>